<evidence type="ECO:0000256" key="5">
    <source>
        <dbReference type="ARBA" id="ARBA00022692"/>
    </source>
</evidence>
<evidence type="ECO:0000256" key="10">
    <source>
        <dbReference type="ARBA" id="ARBA00023098"/>
    </source>
</evidence>
<dbReference type="HOGENOM" id="CLU_061099_1_0_1"/>
<dbReference type="GO" id="GO:0001665">
    <property type="term" value="F:alpha-N-acetylgalactosaminide alpha-2,6-sialyltransferase activity"/>
    <property type="evidence" value="ECO:0007669"/>
    <property type="project" value="TreeGrafter"/>
</dbReference>
<dbReference type="GO" id="GO:0000139">
    <property type="term" value="C:Golgi membrane"/>
    <property type="evidence" value="ECO:0007669"/>
    <property type="project" value="UniProtKB-SubCell"/>
</dbReference>
<dbReference type="AlphaFoldDB" id="A0A0D3IE16"/>
<dbReference type="PaxDb" id="2903-EOD09501"/>
<reference evidence="16" key="1">
    <citation type="journal article" date="2013" name="Nature">
        <title>Pan genome of the phytoplankton Emiliania underpins its global distribution.</title>
        <authorList>
            <person name="Read B.A."/>
            <person name="Kegel J."/>
            <person name="Klute M.J."/>
            <person name="Kuo A."/>
            <person name="Lefebvre S.C."/>
            <person name="Maumus F."/>
            <person name="Mayer C."/>
            <person name="Miller J."/>
            <person name="Monier A."/>
            <person name="Salamov A."/>
            <person name="Young J."/>
            <person name="Aguilar M."/>
            <person name="Claverie J.M."/>
            <person name="Frickenhaus S."/>
            <person name="Gonzalez K."/>
            <person name="Herman E.K."/>
            <person name="Lin Y.C."/>
            <person name="Napier J."/>
            <person name="Ogata H."/>
            <person name="Sarno A.F."/>
            <person name="Shmutz J."/>
            <person name="Schroeder D."/>
            <person name="de Vargas C."/>
            <person name="Verret F."/>
            <person name="von Dassow P."/>
            <person name="Valentin K."/>
            <person name="Van de Peer Y."/>
            <person name="Wheeler G."/>
            <person name="Dacks J.B."/>
            <person name="Delwiche C.F."/>
            <person name="Dyhrman S.T."/>
            <person name="Glockner G."/>
            <person name="John U."/>
            <person name="Richards T."/>
            <person name="Worden A.Z."/>
            <person name="Zhang X."/>
            <person name="Grigoriev I.V."/>
            <person name="Allen A.E."/>
            <person name="Bidle K."/>
            <person name="Borodovsky M."/>
            <person name="Bowler C."/>
            <person name="Brownlee C."/>
            <person name="Cock J.M."/>
            <person name="Elias M."/>
            <person name="Gladyshev V.N."/>
            <person name="Groth M."/>
            <person name="Guda C."/>
            <person name="Hadaegh A."/>
            <person name="Iglesias-Rodriguez M.D."/>
            <person name="Jenkins J."/>
            <person name="Jones B.M."/>
            <person name="Lawson T."/>
            <person name="Leese F."/>
            <person name="Lindquist E."/>
            <person name="Lobanov A."/>
            <person name="Lomsadze A."/>
            <person name="Malik S.B."/>
            <person name="Marsh M.E."/>
            <person name="Mackinder L."/>
            <person name="Mock T."/>
            <person name="Mueller-Roeber B."/>
            <person name="Pagarete A."/>
            <person name="Parker M."/>
            <person name="Probert I."/>
            <person name="Quesneville H."/>
            <person name="Raines C."/>
            <person name="Rensing S.A."/>
            <person name="Riano-Pachon D.M."/>
            <person name="Richier S."/>
            <person name="Rokitta S."/>
            <person name="Shiraiwa Y."/>
            <person name="Soanes D.M."/>
            <person name="van der Giezen M."/>
            <person name="Wahlund T.M."/>
            <person name="Williams B."/>
            <person name="Wilson W."/>
            <person name="Wolfe G."/>
            <person name="Wurch L.L."/>
        </authorList>
    </citation>
    <scope>NUCLEOTIDE SEQUENCE</scope>
</reference>
<dbReference type="PANTHER" id="PTHR45906:SF1">
    <property type="entry name" value="ALPHA-N-ACETYL-NEURAMINYL-2,3-BETA-GALACTOSYL-1, 3-N-ACETYL-GALACTOSAMINIDE ALPHA-2,6-SIALYLTRANSFERASE-LIKE"/>
    <property type="match status" value="1"/>
</dbReference>
<dbReference type="Gene3D" id="3.90.1480.20">
    <property type="entry name" value="Glycosyl transferase family 29"/>
    <property type="match status" value="1"/>
</dbReference>
<dbReference type="Pfam" id="PF00777">
    <property type="entry name" value="Glyco_transf_29"/>
    <property type="match status" value="1"/>
</dbReference>
<comment type="similarity">
    <text evidence="2">Belongs to the glycosyltransferase 29 family.</text>
</comment>
<evidence type="ECO:0000256" key="8">
    <source>
        <dbReference type="ARBA" id="ARBA00022989"/>
    </source>
</evidence>
<evidence type="ECO:0000313" key="15">
    <source>
        <dbReference type="EnsemblProtists" id="EOD09501"/>
    </source>
</evidence>
<evidence type="ECO:0000256" key="9">
    <source>
        <dbReference type="ARBA" id="ARBA00023034"/>
    </source>
</evidence>
<evidence type="ECO:0000256" key="1">
    <source>
        <dbReference type="ARBA" id="ARBA00004323"/>
    </source>
</evidence>
<dbReference type="Proteomes" id="UP000013827">
    <property type="component" value="Unassembled WGS sequence"/>
</dbReference>
<dbReference type="InterPro" id="IPR038578">
    <property type="entry name" value="GT29-like_sf"/>
</dbReference>
<sequence length="305" mass="33617">MPSTAASASGATASAASAAADATSQPSLSLPLCESTCSPPDGAAPRCSGRGSCVAWHGMEWCECDASATERYVGLRCDRRLAAGAECQGSCSGRGRREYGEHIDANECVFRINRAPTAGYERHVGSRTTYDFVNSFPHVRGLSILPRTHTKLIHGMVAEPWAVRDAPQQRYSGFDEYLVWADGHAEVVARNPGLDAYFLDLEWLRSSWEAYYAHLVRLESPRASRARPSSGWHVTRLALGVCRKVRLYGFSLEDGDFHYFDSSVQATVTPPMRDLRYGYTHKFAFEHAVFANLSAAMPDRLELLQ</sequence>
<keyword evidence="6" id="KW-0735">Signal-anchor</keyword>
<evidence type="ECO:0000256" key="3">
    <source>
        <dbReference type="ARBA" id="ARBA00022676"/>
    </source>
</evidence>
<dbReference type="KEGG" id="ehx:EMIHUDRAFT_461764"/>
<keyword evidence="7" id="KW-0730">Sialic acid</keyword>
<evidence type="ECO:0000256" key="4">
    <source>
        <dbReference type="ARBA" id="ARBA00022679"/>
    </source>
</evidence>
<dbReference type="GO" id="GO:0001574">
    <property type="term" value="P:ganglioside biosynthetic process"/>
    <property type="evidence" value="ECO:0007669"/>
    <property type="project" value="TreeGrafter"/>
</dbReference>
<reference evidence="15" key="2">
    <citation type="submission" date="2024-10" db="UniProtKB">
        <authorList>
            <consortium name="EnsemblProtists"/>
        </authorList>
    </citation>
    <scope>IDENTIFICATION</scope>
</reference>
<comment type="subcellular location">
    <subcellularLocation>
        <location evidence="1">Golgi apparatus membrane</location>
        <topology evidence="1">Single-pass type II membrane protein</topology>
    </subcellularLocation>
</comment>
<keyword evidence="16" id="KW-1185">Reference proteome</keyword>
<keyword evidence="11" id="KW-0472">Membrane</keyword>
<keyword evidence="12" id="KW-1015">Disulfide bond</keyword>
<evidence type="ECO:0000256" key="12">
    <source>
        <dbReference type="ARBA" id="ARBA00023157"/>
    </source>
</evidence>
<dbReference type="RefSeq" id="XP_005761930.1">
    <property type="nucleotide sequence ID" value="XM_005761873.1"/>
</dbReference>
<protein>
    <recommendedName>
        <fullName evidence="17">EGF-like domain-containing protein</fullName>
    </recommendedName>
</protein>
<comment type="catalytic activity">
    <reaction evidence="14">
        <text>a ganglioside GM1b (d18:1(4E)) + CMP-N-acetyl-beta-neuraminate = a ganglioside GD1alpha (d18:1(4E)) + CMP + H(+)</text>
        <dbReference type="Rhea" id="RHEA:41968"/>
        <dbReference type="ChEBI" id="CHEBI:15378"/>
        <dbReference type="ChEBI" id="CHEBI:57812"/>
        <dbReference type="ChEBI" id="CHEBI:60377"/>
        <dbReference type="ChEBI" id="CHEBI:78568"/>
        <dbReference type="ChEBI" id="CHEBI:78569"/>
    </reaction>
    <physiologicalReaction direction="left-to-right" evidence="14">
        <dbReference type="Rhea" id="RHEA:41969"/>
    </physiologicalReaction>
</comment>
<proteinExistence type="inferred from homology"/>
<keyword evidence="10" id="KW-0443">Lipid metabolism</keyword>
<evidence type="ECO:0008006" key="17">
    <source>
        <dbReference type="Google" id="ProtNLM"/>
    </source>
</evidence>
<keyword evidence="9" id="KW-0333">Golgi apparatus</keyword>
<dbReference type="EnsemblProtists" id="EOD09501">
    <property type="protein sequence ID" value="EOD09501"/>
    <property type="gene ID" value="EMIHUDRAFT_461764"/>
</dbReference>
<name>A0A0D3IE16_EMIH1</name>
<dbReference type="PANTHER" id="PTHR45906">
    <property type="entry name" value="ALPHA-N-ACETYL-NEURAMINYL-2,3-BETA-GALACTOSYL-1, 3-N-ACETYL-GALACTOSAMINIDE ALPHA-2,6-SIALYLTRANSFERASE-LIKE"/>
    <property type="match status" value="1"/>
</dbReference>
<dbReference type="InterPro" id="IPR001675">
    <property type="entry name" value="Glyco_trans_29"/>
</dbReference>
<evidence type="ECO:0000256" key="13">
    <source>
        <dbReference type="ARBA" id="ARBA00023180"/>
    </source>
</evidence>
<evidence type="ECO:0000256" key="7">
    <source>
        <dbReference type="ARBA" id="ARBA00022981"/>
    </source>
</evidence>
<evidence type="ECO:0000313" key="16">
    <source>
        <dbReference type="Proteomes" id="UP000013827"/>
    </source>
</evidence>
<keyword evidence="13" id="KW-0325">Glycoprotein</keyword>
<organism evidence="15 16">
    <name type="scientific">Emiliania huxleyi (strain CCMP1516)</name>
    <dbReference type="NCBI Taxonomy" id="280463"/>
    <lineage>
        <taxon>Eukaryota</taxon>
        <taxon>Haptista</taxon>
        <taxon>Haptophyta</taxon>
        <taxon>Prymnesiophyceae</taxon>
        <taxon>Isochrysidales</taxon>
        <taxon>Noelaerhabdaceae</taxon>
        <taxon>Emiliania</taxon>
    </lineage>
</organism>
<evidence type="ECO:0000256" key="2">
    <source>
        <dbReference type="ARBA" id="ARBA00006003"/>
    </source>
</evidence>
<keyword evidence="4" id="KW-0808">Transferase</keyword>
<keyword evidence="3" id="KW-0328">Glycosyltransferase</keyword>
<dbReference type="GeneID" id="17255683"/>
<evidence type="ECO:0000256" key="14">
    <source>
        <dbReference type="ARBA" id="ARBA00043744"/>
    </source>
</evidence>
<keyword evidence="5" id="KW-0812">Transmembrane</keyword>
<evidence type="ECO:0000256" key="6">
    <source>
        <dbReference type="ARBA" id="ARBA00022968"/>
    </source>
</evidence>
<keyword evidence="8" id="KW-1133">Transmembrane helix</keyword>
<evidence type="ECO:0000256" key="11">
    <source>
        <dbReference type="ARBA" id="ARBA00023136"/>
    </source>
</evidence>
<accession>A0A0D3IE16</accession>